<reference evidence="3 4" key="1">
    <citation type="submission" date="2022-04" db="EMBL/GenBank/DDBJ databases">
        <title>Positive selection, recombination, and allopatry shape intraspecific diversity of widespread and dominant cyanobacteria.</title>
        <authorList>
            <person name="Wei J."/>
            <person name="Shu W."/>
            <person name="Hu C."/>
        </authorList>
    </citation>
    <scope>NUCLEOTIDE SEQUENCE [LARGE SCALE GENOMIC DNA]</scope>
    <source>
        <strain evidence="3 4">DQ-A4</strain>
    </source>
</reference>
<feature type="domain" description="DUF427" evidence="2">
    <location>
        <begin position="33"/>
        <end position="124"/>
    </location>
</feature>
<evidence type="ECO:0000313" key="4">
    <source>
        <dbReference type="Proteomes" id="UP001482513"/>
    </source>
</evidence>
<evidence type="ECO:0000256" key="1">
    <source>
        <dbReference type="SAM" id="MobiDB-lite"/>
    </source>
</evidence>
<protein>
    <submittedName>
        <fullName evidence="3">DUF427 domain-containing protein</fullName>
    </submittedName>
</protein>
<dbReference type="Proteomes" id="UP001482513">
    <property type="component" value="Unassembled WGS sequence"/>
</dbReference>
<keyword evidence="4" id="KW-1185">Reference proteome</keyword>
<organism evidence="3 4">
    <name type="scientific">Leptolyngbya subtilissima DQ-A4</name>
    <dbReference type="NCBI Taxonomy" id="2933933"/>
    <lineage>
        <taxon>Bacteria</taxon>
        <taxon>Bacillati</taxon>
        <taxon>Cyanobacteriota</taxon>
        <taxon>Cyanophyceae</taxon>
        <taxon>Leptolyngbyales</taxon>
        <taxon>Leptolyngbyaceae</taxon>
        <taxon>Leptolyngbya group</taxon>
        <taxon>Leptolyngbya</taxon>
    </lineage>
</organism>
<dbReference type="PANTHER" id="PTHR43058:SF1">
    <property type="entry name" value="DUF427 DOMAIN-CONTAINING PROTEIN"/>
    <property type="match status" value="1"/>
</dbReference>
<dbReference type="Gene3D" id="2.170.150.40">
    <property type="entry name" value="Domain of unknown function (DUF427)"/>
    <property type="match status" value="1"/>
</dbReference>
<name>A0ABV0JXY9_9CYAN</name>
<gene>
    <name evidence="3" type="ORF">NC992_00725</name>
</gene>
<comment type="caution">
    <text evidence="3">The sequence shown here is derived from an EMBL/GenBank/DDBJ whole genome shotgun (WGS) entry which is preliminary data.</text>
</comment>
<evidence type="ECO:0000259" key="2">
    <source>
        <dbReference type="Pfam" id="PF04248"/>
    </source>
</evidence>
<evidence type="ECO:0000313" key="3">
    <source>
        <dbReference type="EMBL" id="MEP0945384.1"/>
    </source>
</evidence>
<feature type="region of interest" description="Disordered" evidence="1">
    <location>
        <begin position="1"/>
        <end position="22"/>
    </location>
</feature>
<dbReference type="RefSeq" id="WP_190698038.1">
    <property type="nucleotide sequence ID" value="NZ_JAMPKX010000001.1"/>
</dbReference>
<dbReference type="EMBL" id="JAMPKX010000001">
    <property type="protein sequence ID" value="MEP0945384.1"/>
    <property type="molecule type" value="Genomic_DNA"/>
</dbReference>
<dbReference type="Pfam" id="PF04248">
    <property type="entry name" value="NTP_transf_9"/>
    <property type="match status" value="1"/>
</dbReference>
<dbReference type="PANTHER" id="PTHR43058">
    <property type="entry name" value="SLR0655 PROTEIN"/>
    <property type="match status" value="1"/>
</dbReference>
<dbReference type="InterPro" id="IPR007361">
    <property type="entry name" value="DUF427"/>
</dbReference>
<accession>A0ABV0JXY9</accession>
<sequence>MFSPPNRIAPGPGQESVWDYPRPPRLEDSTRHIRVVFNGVVIADSRRTKRVLETSHPPTYYIPPEDVQMQYFQSVPRSTFCEWKGAAVYFTIAVGERVAEQVAWAYPQPTEAFESIANYIALYPSRMEACYVDDELVKSQPGDFYGGWITSDIVGPFKGDPGTWGW</sequence>
<dbReference type="InterPro" id="IPR038694">
    <property type="entry name" value="DUF427_sf"/>
</dbReference>
<proteinExistence type="predicted"/>